<keyword evidence="1" id="KW-0732">Signal</keyword>
<organism evidence="3 4">
    <name type="scientific">Chamaesiphon minutus (strain ATCC 27169 / PCC 6605)</name>
    <dbReference type="NCBI Taxonomy" id="1173020"/>
    <lineage>
        <taxon>Bacteria</taxon>
        <taxon>Bacillati</taxon>
        <taxon>Cyanobacteriota</taxon>
        <taxon>Cyanophyceae</taxon>
        <taxon>Gomontiellales</taxon>
        <taxon>Chamaesiphonaceae</taxon>
        <taxon>Chamaesiphon</taxon>
    </lineage>
</organism>
<feature type="signal peptide" evidence="1">
    <location>
        <begin position="1"/>
        <end position="28"/>
    </location>
</feature>
<evidence type="ECO:0000259" key="2">
    <source>
        <dbReference type="SMART" id="SM00912"/>
    </source>
</evidence>
<name>K9UBE0_CHAP6</name>
<dbReference type="SUPFAM" id="SSF51126">
    <property type="entry name" value="Pectin lyase-like"/>
    <property type="match status" value="1"/>
</dbReference>
<feature type="domain" description="Filamentous haemagglutinin FhaB/tRNA nuclease CdiA-like TPS" evidence="2">
    <location>
        <begin position="32"/>
        <end position="146"/>
    </location>
</feature>
<dbReference type="Pfam" id="PF05860">
    <property type="entry name" value="TPS"/>
    <property type="match status" value="1"/>
</dbReference>
<dbReference type="Proteomes" id="UP000010366">
    <property type="component" value="Chromosome"/>
</dbReference>
<dbReference type="STRING" id="1173020.Cha6605_0662"/>
<evidence type="ECO:0000313" key="3">
    <source>
        <dbReference type="EMBL" id="AFY91938.1"/>
    </source>
</evidence>
<dbReference type="AlphaFoldDB" id="K9UBE0"/>
<keyword evidence="4" id="KW-1185">Reference proteome</keyword>
<dbReference type="InterPro" id="IPR012334">
    <property type="entry name" value="Pectin_lyas_fold"/>
</dbReference>
<dbReference type="HOGENOM" id="CLU_346718_0_0_3"/>
<dbReference type="SMART" id="SM00912">
    <property type="entry name" value="Haemagg_act"/>
    <property type="match status" value="1"/>
</dbReference>
<accession>K9UBE0</accession>
<gene>
    <name evidence="3" type="ORF">Cha6605_0662</name>
</gene>
<evidence type="ECO:0000256" key="1">
    <source>
        <dbReference type="SAM" id="SignalP"/>
    </source>
</evidence>
<dbReference type="eggNOG" id="COG3210">
    <property type="taxonomic scope" value="Bacteria"/>
</dbReference>
<reference evidence="3 4" key="1">
    <citation type="submission" date="2012-05" db="EMBL/GenBank/DDBJ databases">
        <title>Finished chromosome of genome of Chamaesiphon sp. PCC 6605.</title>
        <authorList>
            <consortium name="US DOE Joint Genome Institute"/>
            <person name="Gugger M."/>
            <person name="Coursin T."/>
            <person name="Rippka R."/>
            <person name="Tandeau De Marsac N."/>
            <person name="Huntemann M."/>
            <person name="Wei C.-L."/>
            <person name="Han J."/>
            <person name="Detter J.C."/>
            <person name="Han C."/>
            <person name="Tapia R."/>
            <person name="Chen A."/>
            <person name="Kyrpides N."/>
            <person name="Mavromatis K."/>
            <person name="Markowitz V."/>
            <person name="Szeto E."/>
            <person name="Ivanova N."/>
            <person name="Pagani I."/>
            <person name="Pati A."/>
            <person name="Goodwin L."/>
            <person name="Nordberg H.P."/>
            <person name="Cantor M.N."/>
            <person name="Hua S.X."/>
            <person name="Woyke T."/>
            <person name="Kerfeld C.A."/>
        </authorList>
    </citation>
    <scope>NUCLEOTIDE SEQUENCE [LARGE SCALE GENOMIC DNA]</scope>
    <source>
        <strain evidence="4">ATCC 27169 / PCC 6605</strain>
    </source>
</reference>
<dbReference type="OrthoDB" id="527246at2"/>
<evidence type="ECO:0000313" key="4">
    <source>
        <dbReference type="Proteomes" id="UP000010366"/>
    </source>
</evidence>
<dbReference type="PATRIC" id="fig|1173020.3.peg.779"/>
<proteinExistence type="predicted"/>
<dbReference type="Gene3D" id="2.160.20.10">
    <property type="entry name" value="Single-stranded right-handed beta-helix, Pectin lyase-like"/>
    <property type="match status" value="1"/>
</dbReference>
<dbReference type="InterPro" id="IPR011050">
    <property type="entry name" value="Pectin_lyase_fold/virulence"/>
</dbReference>
<dbReference type="RefSeq" id="WP_015158132.1">
    <property type="nucleotide sequence ID" value="NC_019697.1"/>
</dbReference>
<sequence>MSRPQSKTKLMLSVLMLLPWLATIDANAQMLPAADGTGTTTQQNRNQIDISGGKTSLDGVNLFHSFSQFNVNPSQIANFLSTPNVQNILGRINGGDASLINGVLQVTGGNSNLFLMNPAGIIFGPNASLNLPASFNATTATGINFANGQFKAIGNNDYANLFGNPTAFTFGTTQPGAIVNGGNLTVNSGQNIDLIGGTVISTGTINAPNGNINIAAVPGTSLVRISQPGNLLSLEIPASDAVNFTPTALPKLLTGSGVSEVVVAGNNIALTRGNTPIETGDVVANRVTAGTATIAARNDLHLIDSKIQTTGDLTLRAQDTVTIKDSQQDPLKITVDGRLLIQGDRQIDIFALNNPNSNLSASGDLTLRSRNNVGGDAHFSTGGNFKIERLDGKLGGLFSPYDPIIRATGDVSFASYEGASLHIIAGGSVTIPGTITITQPDTTITSTNSGNINNGLIESFTVNGIPVSIDGTTIQTVDIRAGVTASSVGSLGNFGEFFTNSIDGFVSFIPTSTSNPSGSSITVGSINFIDSNDGHITPDRTFVSLTNQYAPNTNLAAGDITITGEINTSNKLQFSPRSTAINSGDIVIVGRNNVNLNSLTTGITDNNFIAVANTGNITVSATGNIGATGLVTTENQTRGASGNIGLVSSNGKITTDRVTTQLGANNFVNNVKAGNIDINAAGAIVTKDLQTGSLSGDANHTGGNIILTSNNSSIDAGNIFTGISSIGNSGNVTATAKTNLDTGNIVTTASEGNGGKVTLASGTNIGVGYIDTSTISLNNGGEIDITAPRRVNASKSGVIRSIKTRIANSIVLTN</sequence>
<feature type="chain" id="PRO_5003936331" evidence="1">
    <location>
        <begin position="29"/>
        <end position="814"/>
    </location>
</feature>
<dbReference type="InterPro" id="IPR008638">
    <property type="entry name" value="FhaB/CdiA-like_TPS"/>
</dbReference>
<protein>
    <submittedName>
        <fullName evidence="3">Filamentous hemagglutinin family N-terminal domain protein</fullName>
    </submittedName>
</protein>
<dbReference type="NCBIfam" id="TIGR01901">
    <property type="entry name" value="adhes_NPXG"/>
    <property type="match status" value="1"/>
</dbReference>
<dbReference type="EMBL" id="CP003600">
    <property type="protein sequence ID" value="AFY91938.1"/>
    <property type="molecule type" value="Genomic_DNA"/>
</dbReference>
<dbReference type="KEGG" id="cmp:Cha6605_0662"/>